<evidence type="ECO:0000313" key="1">
    <source>
        <dbReference type="EMBL" id="CDM66048.1"/>
    </source>
</evidence>
<dbReference type="STRING" id="454194.PYK22_02057"/>
<sequence>MRSNWYQPLYDMGYDFVYDCSDPFGWGFGGGSWWGSGIGGYWGDPFAGGPCETREQCENRIRAEADRVYQNCINQIAFSGVMTIIQFQVTACRVTLAAGAVGGPEARIGAGLLLDVGLTLGAILDWCRQVGNCIDQQDQVLARLVECQGKPERCP</sequence>
<dbReference type="AlphaFoldDB" id="A0A0B6WXR3"/>
<name>A0A0B6WXR3_9BACT</name>
<dbReference type="Proteomes" id="UP000031518">
    <property type="component" value="Unassembled WGS sequence"/>
</dbReference>
<gene>
    <name evidence="1" type="ORF">PYK22_02057</name>
</gene>
<reference evidence="1 2" key="1">
    <citation type="submission" date="2013-12" db="EMBL/GenBank/DDBJ databases">
        <authorList>
            <person name="Stott M."/>
        </authorList>
    </citation>
    <scope>NUCLEOTIDE SEQUENCE [LARGE SCALE GENOMIC DNA]</scope>
    <source>
        <strain evidence="1 2">K22</strain>
    </source>
</reference>
<evidence type="ECO:0000313" key="2">
    <source>
        <dbReference type="Proteomes" id="UP000031518"/>
    </source>
</evidence>
<reference evidence="1 2" key="2">
    <citation type="submission" date="2015-01" db="EMBL/GenBank/DDBJ databases">
        <title>Complete genome sequence of Pyrinomonas methylaliphatogenes type strain K22T.</title>
        <authorList>
            <person name="Lee K.C.Y."/>
            <person name="Power J.F."/>
            <person name="Dunfield P.F."/>
            <person name="Morgan X.C."/>
            <person name="Huttenhower C."/>
            <person name="Stott M.B."/>
        </authorList>
    </citation>
    <scope>NUCLEOTIDE SEQUENCE [LARGE SCALE GENOMIC DNA]</scope>
    <source>
        <strain evidence="1 2">K22</strain>
    </source>
</reference>
<organism evidence="1 2">
    <name type="scientific">Pyrinomonas methylaliphatogenes</name>
    <dbReference type="NCBI Taxonomy" id="454194"/>
    <lineage>
        <taxon>Bacteria</taxon>
        <taxon>Pseudomonadati</taxon>
        <taxon>Acidobacteriota</taxon>
        <taxon>Blastocatellia</taxon>
        <taxon>Blastocatellales</taxon>
        <taxon>Pyrinomonadaceae</taxon>
        <taxon>Pyrinomonas</taxon>
    </lineage>
</organism>
<proteinExistence type="predicted"/>
<keyword evidence="2" id="KW-1185">Reference proteome</keyword>
<protein>
    <submittedName>
        <fullName evidence="1">Uncharacterized protein</fullName>
    </submittedName>
</protein>
<dbReference type="EMBL" id="CBXV010000007">
    <property type="protein sequence ID" value="CDM66048.1"/>
    <property type="molecule type" value="Genomic_DNA"/>
</dbReference>
<accession>A0A0B6WXR3</accession>